<dbReference type="AlphaFoldDB" id="A0A1D7XHW4"/>
<feature type="domain" description="Flagellar M-ring N-terminal" evidence="12">
    <location>
        <begin position="45"/>
        <end position="216"/>
    </location>
</feature>
<keyword evidence="7 11" id="KW-0472">Membrane</keyword>
<keyword evidence="4" id="KW-1003">Cell membrane</keyword>
<organism evidence="14 15">
    <name type="scientific">Clostridium taeniosporum</name>
    <dbReference type="NCBI Taxonomy" id="394958"/>
    <lineage>
        <taxon>Bacteria</taxon>
        <taxon>Bacillati</taxon>
        <taxon>Bacillota</taxon>
        <taxon>Clostridia</taxon>
        <taxon>Eubacteriales</taxon>
        <taxon>Clostridiaceae</taxon>
        <taxon>Clostridium</taxon>
    </lineage>
</organism>
<evidence type="ECO:0000259" key="12">
    <source>
        <dbReference type="Pfam" id="PF01514"/>
    </source>
</evidence>
<comment type="function">
    <text evidence="9">The M ring may be actively involved in energy transduction.</text>
</comment>
<dbReference type="STRING" id="394958.BGI42_03990"/>
<keyword evidence="15" id="KW-1185">Reference proteome</keyword>
<feature type="compositionally biased region" description="Polar residues" evidence="10">
    <location>
        <begin position="300"/>
        <end position="329"/>
    </location>
</feature>
<keyword evidence="6 11" id="KW-1133">Transmembrane helix</keyword>
<comment type="similarity">
    <text evidence="3 9">Belongs to the FliF family.</text>
</comment>
<keyword evidence="14" id="KW-0966">Cell projection</keyword>
<evidence type="ECO:0000256" key="2">
    <source>
        <dbReference type="ARBA" id="ARBA00004651"/>
    </source>
</evidence>
<gene>
    <name evidence="14" type="ORF">BGI42_03990</name>
</gene>
<evidence type="ECO:0000256" key="4">
    <source>
        <dbReference type="ARBA" id="ARBA00022475"/>
    </source>
</evidence>
<dbReference type="GO" id="GO:0003774">
    <property type="term" value="F:cytoskeletal motor activity"/>
    <property type="evidence" value="ECO:0007669"/>
    <property type="project" value="InterPro"/>
</dbReference>
<evidence type="ECO:0000259" key="13">
    <source>
        <dbReference type="Pfam" id="PF08345"/>
    </source>
</evidence>
<keyword evidence="5 11" id="KW-0812">Transmembrane</keyword>
<dbReference type="NCBIfam" id="TIGR00206">
    <property type="entry name" value="fliF"/>
    <property type="match status" value="1"/>
</dbReference>
<evidence type="ECO:0000256" key="10">
    <source>
        <dbReference type="SAM" id="MobiDB-lite"/>
    </source>
</evidence>
<keyword evidence="14" id="KW-0282">Flagellum</keyword>
<dbReference type="InterPro" id="IPR045851">
    <property type="entry name" value="AMP-bd_C_sf"/>
</dbReference>
<dbReference type="EMBL" id="CP017253">
    <property type="protein sequence ID" value="AOR22925.1"/>
    <property type="molecule type" value="Genomic_DNA"/>
</dbReference>
<keyword evidence="8 9" id="KW-0975">Bacterial flagellum</keyword>
<dbReference type="PANTHER" id="PTHR30046:SF0">
    <property type="entry name" value="FLAGELLAR M-RING PROTEIN"/>
    <property type="match status" value="1"/>
</dbReference>
<feature type="region of interest" description="Disordered" evidence="10">
    <location>
        <begin position="300"/>
        <end position="340"/>
    </location>
</feature>
<feature type="transmembrane region" description="Helical" evidence="11">
    <location>
        <begin position="24"/>
        <end position="44"/>
    </location>
</feature>
<dbReference type="RefSeq" id="WP_069679082.1">
    <property type="nucleotide sequence ID" value="NZ_CP017253.2"/>
</dbReference>
<evidence type="ECO:0000256" key="6">
    <source>
        <dbReference type="ARBA" id="ARBA00022989"/>
    </source>
</evidence>
<feature type="transmembrane region" description="Helical" evidence="11">
    <location>
        <begin position="428"/>
        <end position="448"/>
    </location>
</feature>
<dbReference type="InterPro" id="IPR006182">
    <property type="entry name" value="FliF_N_dom"/>
</dbReference>
<name>A0A1D7XHW4_9CLOT</name>
<dbReference type="GO" id="GO:0009431">
    <property type="term" value="C:bacterial-type flagellum basal body, MS ring"/>
    <property type="evidence" value="ECO:0007669"/>
    <property type="project" value="InterPro"/>
</dbReference>
<accession>A0A1D7XHW4</accession>
<proteinExistence type="inferred from homology"/>
<dbReference type="OrthoDB" id="9807026at2"/>
<dbReference type="GO" id="GO:0071973">
    <property type="term" value="P:bacterial-type flagellum-dependent cell motility"/>
    <property type="evidence" value="ECO:0007669"/>
    <property type="project" value="InterPro"/>
</dbReference>
<evidence type="ECO:0000313" key="14">
    <source>
        <dbReference type="EMBL" id="AOR22925.1"/>
    </source>
</evidence>
<evidence type="ECO:0000256" key="1">
    <source>
        <dbReference type="ARBA" id="ARBA00004117"/>
    </source>
</evidence>
<dbReference type="PIRSF" id="PIRSF004862">
    <property type="entry name" value="FliF"/>
    <property type="match status" value="1"/>
</dbReference>
<comment type="subcellular location">
    <subcellularLocation>
        <location evidence="1 9">Bacterial flagellum basal body</location>
    </subcellularLocation>
    <subcellularLocation>
        <location evidence="2">Cell membrane</location>
        <topology evidence="2">Multi-pass membrane protein</topology>
    </subcellularLocation>
</comment>
<dbReference type="GO" id="GO:0005886">
    <property type="term" value="C:plasma membrane"/>
    <property type="evidence" value="ECO:0007669"/>
    <property type="project" value="UniProtKB-SubCell"/>
</dbReference>
<evidence type="ECO:0000256" key="3">
    <source>
        <dbReference type="ARBA" id="ARBA00007971"/>
    </source>
</evidence>
<evidence type="ECO:0000256" key="5">
    <source>
        <dbReference type="ARBA" id="ARBA00022692"/>
    </source>
</evidence>
<evidence type="ECO:0000256" key="8">
    <source>
        <dbReference type="ARBA" id="ARBA00023143"/>
    </source>
</evidence>
<feature type="domain" description="Flagellar M-ring C-terminal" evidence="13">
    <location>
        <begin position="254"/>
        <end position="401"/>
    </location>
</feature>
<evidence type="ECO:0000256" key="7">
    <source>
        <dbReference type="ARBA" id="ARBA00023136"/>
    </source>
</evidence>
<protein>
    <recommendedName>
        <fullName evidence="9">Flagellar M-ring protein</fullName>
    </recommendedName>
</protein>
<dbReference type="InterPro" id="IPR013556">
    <property type="entry name" value="Flag_M-ring_C"/>
</dbReference>
<dbReference type="InterPro" id="IPR043427">
    <property type="entry name" value="YscJ/FliF"/>
</dbReference>
<keyword evidence="14" id="KW-0969">Cilium</keyword>
<dbReference type="PANTHER" id="PTHR30046">
    <property type="entry name" value="FLAGELLAR M-RING PROTEIN"/>
    <property type="match status" value="1"/>
</dbReference>
<sequence length="521" mass="58110">MNKLLEKVKGLWEKFKTQSKKIKIAIFVCCVAVLIAIISTMIYASSNKYQVLFSNLDPKDAQTILAKLNEQKVTTKIQGDTILVPNDQVDQLRLELAPELKSGSSGYELMDSGSSFGMTDEEFKVKKLRMQEGELEKTIKSFSQVESARVHITPSTDSVFVKESSPGKAAVYLKLKTGSEITKDQVKSIVALVSGSTENVPKENIEVIDDKMNLLTANLSDDENQLMSSETLNKQYALEKNYESKLQKEIINLLEPVIGKDKIRANVNVDLDFDSKQQTQTVLDPNKVVVSQQTIKEINNTGADGNISESPVDNNISNTIDDTQNTKSNSSREEQKNNYEIGKTETKVISAPGEVKRMTASVVVDGNLDAATQQAIENAVSNAIGFNSVRGDQISVLGMNFDPSLKEDTQNQVDTFNAEAKQKEMEKYIIAGAAGLLVLIILIIILIIKKRRKKSKNEYDDEAQLLDAVIGDEKEPEIFEPIEFETNNEKIHMENEIKKYATEKPEQVVEIIKAWLSEDER</sequence>
<feature type="compositionally biased region" description="Basic and acidic residues" evidence="10">
    <location>
        <begin position="330"/>
        <end position="340"/>
    </location>
</feature>
<dbReference type="InterPro" id="IPR000067">
    <property type="entry name" value="FlgMring_FliF"/>
</dbReference>
<dbReference type="Proteomes" id="UP000094652">
    <property type="component" value="Chromosome"/>
</dbReference>
<evidence type="ECO:0000313" key="15">
    <source>
        <dbReference type="Proteomes" id="UP000094652"/>
    </source>
</evidence>
<dbReference type="Pfam" id="PF01514">
    <property type="entry name" value="YscJ_FliF"/>
    <property type="match status" value="1"/>
</dbReference>
<evidence type="ECO:0000256" key="9">
    <source>
        <dbReference type="PIRNR" id="PIRNR004862"/>
    </source>
</evidence>
<dbReference type="PRINTS" id="PR01009">
    <property type="entry name" value="FLGMRINGFLIF"/>
</dbReference>
<dbReference type="Gene3D" id="3.30.300.30">
    <property type="match status" value="1"/>
</dbReference>
<dbReference type="Pfam" id="PF08345">
    <property type="entry name" value="YscJ_FliF_C"/>
    <property type="match status" value="1"/>
</dbReference>
<evidence type="ECO:0000256" key="11">
    <source>
        <dbReference type="SAM" id="Phobius"/>
    </source>
</evidence>
<reference evidence="15" key="1">
    <citation type="submission" date="2016-09" db="EMBL/GenBank/DDBJ databases">
        <title>Genomics of Clostridium taeniosporum, an organism which forms endospores with ribbon-like appendages.</title>
        <authorList>
            <person name="Walker J.R."/>
        </authorList>
    </citation>
    <scope>NUCLEOTIDE SEQUENCE [LARGE SCALE GENOMIC DNA]</scope>
    <source>
        <strain evidence="15">1/k</strain>
    </source>
</reference>
<dbReference type="KEGG" id="ctae:BGI42_03990"/>